<reference evidence="13" key="1">
    <citation type="submission" date="2015-12" db="EMBL/GenBank/DDBJ databases">
        <title>De novo transcriptome assembly of four potential Pierce s Disease insect vectors from Arizona vineyards.</title>
        <authorList>
            <person name="Tassone E.E."/>
        </authorList>
    </citation>
    <scope>NUCLEOTIDE SEQUENCE</scope>
</reference>
<evidence type="ECO:0000256" key="2">
    <source>
        <dbReference type="ARBA" id="ARBA00004496"/>
    </source>
</evidence>
<evidence type="ECO:0000256" key="6">
    <source>
        <dbReference type="ARBA" id="ARBA00023242"/>
    </source>
</evidence>
<feature type="compositionally biased region" description="Low complexity" evidence="9">
    <location>
        <begin position="178"/>
        <end position="207"/>
    </location>
</feature>
<evidence type="ECO:0000256" key="8">
    <source>
        <dbReference type="ARBA" id="ARBA00070663"/>
    </source>
</evidence>
<dbReference type="InterPro" id="IPR038633">
    <property type="entry name" value="Rpn13/ADRM1_Pru_sf"/>
</dbReference>
<dbReference type="PANTHER" id="PTHR12225:SF0">
    <property type="entry name" value="PROTEASOMAL UBIQUITIN RECEPTOR ADRM1"/>
    <property type="match status" value="1"/>
</dbReference>
<dbReference type="EMBL" id="GEDC01012564">
    <property type="protein sequence ID" value="JAS24734.1"/>
    <property type="molecule type" value="Transcribed_RNA"/>
</dbReference>
<dbReference type="Gene3D" id="1.10.2020.20">
    <property type="match status" value="1"/>
</dbReference>
<dbReference type="InterPro" id="IPR044868">
    <property type="entry name" value="Rpn13/ADRM1_Pru"/>
</dbReference>
<dbReference type="InterPro" id="IPR038108">
    <property type="entry name" value="RPN13_DEUBAD_sf"/>
</dbReference>
<evidence type="ECO:0000256" key="4">
    <source>
        <dbReference type="ARBA" id="ARBA00022490"/>
    </source>
</evidence>
<dbReference type="GO" id="GO:0005737">
    <property type="term" value="C:cytoplasm"/>
    <property type="evidence" value="ECO:0007669"/>
    <property type="project" value="UniProtKB-SubCell"/>
</dbReference>
<keyword evidence="5" id="KW-0647">Proteasome</keyword>
<dbReference type="InterPro" id="IPR032368">
    <property type="entry name" value="RPN13_DEUBAD"/>
</dbReference>
<feature type="region of interest" description="Disordered" evidence="9">
    <location>
        <begin position="219"/>
        <end position="258"/>
    </location>
</feature>
<evidence type="ECO:0000256" key="3">
    <source>
        <dbReference type="ARBA" id="ARBA00009216"/>
    </source>
</evidence>
<dbReference type="PROSITE" id="PS51916">
    <property type="entry name" value="DEUBAD"/>
    <property type="match status" value="1"/>
</dbReference>
<dbReference type="GO" id="GO:0008541">
    <property type="term" value="C:proteasome regulatory particle, lid subcomplex"/>
    <property type="evidence" value="ECO:0007669"/>
    <property type="project" value="TreeGrafter"/>
</dbReference>
<gene>
    <name evidence="12" type="ORF">g.11046</name>
    <name evidence="13" type="ORF">g.11048</name>
</gene>
<name>A0A1B6DQ33_9HEMI</name>
<dbReference type="GO" id="GO:0070628">
    <property type="term" value="F:proteasome binding"/>
    <property type="evidence" value="ECO:0007669"/>
    <property type="project" value="TreeGrafter"/>
</dbReference>
<dbReference type="GO" id="GO:0005634">
    <property type="term" value="C:nucleus"/>
    <property type="evidence" value="ECO:0007669"/>
    <property type="project" value="UniProtKB-SubCell"/>
</dbReference>
<dbReference type="GO" id="GO:0061133">
    <property type="term" value="F:endopeptidase activator activity"/>
    <property type="evidence" value="ECO:0007669"/>
    <property type="project" value="TreeGrafter"/>
</dbReference>
<feature type="compositionally biased region" description="Basic and acidic residues" evidence="9">
    <location>
        <begin position="395"/>
        <end position="412"/>
    </location>
</feature>
<dbReference type="FunFam" id="2.30.29.70:FF:000001">
    <property type="entry name" value="Proteasomal ubiquitin receptor ADRM1"/>
    <property type="match status" value="1"/>
</dbReference>
<dbReference type="PANTHER" id="PTHR12225">
    <property type="entry name" value="ADHESION REGULATING MOLECULE 1 110 KDA CELL MEMBRANE GLYCOPROTEIN"/>
    <property type="match status" value="1"/>
</dbReference>
<dbReference type="AlphaFoldDB" id="A0A1B6DQ33"/>
<dbReference type="Pfam" id="PF16550">
    <property type="entry name" value="RPN13_C"/>
    <property type="match status" value="1"/>
</dbReference>
<proteinExistence type="inferred from homology"/>
<evidence type="ECO:0000256" key="5">
    <source>
        <dbReference type="ARBA" id="ARBA00022942"/>
    </source>
</evidence>
<dbReference type="InterPro" id="IPR044867">
    <property type="entry name" value="DEUBAD_dom"/>
</dbReference>
<feature type="region of interest" description="Disordered" evidence="9">
    <location>
        <begin position="176"/>
        <end position="207"/>
    </location>
</feature>
<dbReference type="InterPro" id="IPR006773">
    <property type="entry name" value="Rpn13/ADRM1"/>
</dbReference>
<keyword evidence="4" id="KW-0963">Cytoplasm</keyword>
<dbReference type="Gene3D" id="2.30.29.70">
    <property type="entry name" value="Proteasomal ubiquitin receptor Rpn13/ADRM1"/>
    <property type="match status" value="1"/>
</dbReference>
<dbReference type="Pfam" id="PF04683">
    <property type="entry name" value="Rpn13_ADRM1_Pru"/>
    <property type="match status" value="1"/>
</dbReference>
<accession>A0A1B6DQ33</accession>
<dbReference type="CDD" id="cd13314">
    <property type="entry name" value="PH_Rpn13"/>
    <property type="match status" value="1"/>
</dbReference>
<evidence type="ECO:0000259" key="10">
    <source>
        <dbReference type="PROSITE" id="PS51916"/>
    </source>
</evidence>
<organism evidence="13">
    <name type="scientific">Clastoptera arizonana</name>
    <name type="common">Arizona spittle bug</name>
    <dbReference type="NCBI Taxonomy" id="38151"/>
    <lineage>
        <taxon>Eukaryota</taxon>
        <taxon>Metazoa</taxon>
        <taxon>Ecdysozoa</taxon>
        <taxon>Arthropoda</taxon>
        <taxon>Hexapoda</taxon>
        <taxon>Insecta</taxon>
        <taxon>Pterygota</taxon>
        <taxon>Neoptera</taxon>
        <taxon>Paraneoptera</taxon>
        <taxon>Hemiptera</taxon>
        <taxon>Auchenorrhyncha</taxon>
        <taxon>Cercopoidea</taxon>
        <taxon>Clastopteridae</taxon>
        <taxon>Clastoptera</taxon>
    </lineage>
</organism>
<evidence type="ECO:0000313" key="13">
    <source>
        <dbReference type="EMBL" id="JAS27780.1"/>
    </source>
</evidence>
<evidence type="ECO:0000259" key="11">
    <source>
        <dbReference type="PROSITE" id="PS51917"/>
    </source>
</evidence>
<comment type="function">
    <text evidence="7">May function as a proteasomal ubiquitin receptor. May promote the deubiquitinating activity associated with the 26S proteasome.</text>
</comment>
<keyword evidence="6" id="KW-0539">Nucleus</keyword>
<feature type="compositionally biased region" description="Polar residues" evidence="9">
    <location>
        <begin position="125"/>
        <end position="138"/>
    </location>
</feature>
<protein>
    <recommendedName>
        <fullName evidence="8">Proteasomal ubiquitin receptor ADRM1 homolog</fullName>
    </recommendedName>
</protein>
<comment type="subcellular location">
    <subcellularLocation>
        <location evidence="2">Cytoplasm</location>
    </subcellularLocation>
    <subcellularLocation>
        <location evidence="1">Nucleus</location>
    </subcellularLocation>
</comment>
<evidence type="ECO:0000256" key="1">
    <source>
        <dbReference type="ARBA" id="ARBA00004123"/>
    </source>
</evidence>
<feature type="domain" description="Pru" evidence="11">
    <location>
        <begin position="16"/>
        <end position="129"/>
    </location>
</feature>
<feature type="region of interest" description="Disordered" evidence="9">
    <location>
        <begin position="123"/>
        <end position="148"/>
    </location>
</feature>
<feature type="domain" description="DEUBAD" evidence="10">
    <location>
        <begin position="282"/>
        <end position="393"/>
    </location>
</feature>
<feature type="region of interest" description="Disordered" evidence="9">
    <location>
        <begin position="381"/>
        <end position="420"/>
    </location>
</feature>
<dbReference type="PROSITE" id="PS51917">
    <property type="entry name" value="PRU"/>
    <property type="match status" value="1"/>
</dbReference>
<feature type="compositionally biased region" description="Polar residues" evidence="9">
    <location>
        <begin position="382"/>
        <end position="392"/>
    </location>
</feature>
<evidence type="ECO:0000256" key="7">
    <source>
        <dbReference type="ARBA" id="ARBA00054744"/>
    </source>
</evidence>
<comment type="similarity">
    <text evidence="3">Belongs to the ADRM1 family.</text>
</comment>
<dbReference type="EMBL" id="GEDC01009518">
    <property type="protein sequence ID" value="JAS27780.1"/>
    <property type="molecule type" value="Transcribed_RNA"/>
</dbReference>
<evidence type="ECO:0000256" key="9">
    <source>
        <dbReference type="SAM" id="MobiDB-lite"/>
    </source>
</evidence>
<evidence type="ECO:0000313" key="12">
    <source>
        <dbReference type="EMBL" id="JAS24734.1"/>
    </source>
</evidence>
<sequence length="420" mass="44640">MPAIGAALFGNSASRSQNKNLVEFKAGKMTMKGKMVHADKRKGLLFVFQSDDSLMHFCWKDRTSGTIEDDLIIFPDDCEFKRVSQCKTGRVYVLKFKSSNRKFFFWVQEPKNDKDDENARKINEVLNNPPTPGSQRSGGATPDGDLQNLLSNMSQQQLAQLFGGVNQIGLSSLLGTMNRPSSSQSSRPTASSTSSASTTSSIPTATATNSTPIASVVTPAAAASKSTTTTTGTKPVTTTTTTTTTSASSGSPSAQATAQNPIQLSDLQNFLTGLGVSAAGSSGANQPNVDLSSAITSESLQAVLNDPNTVLSLQQHLPSIGSGNLQDQLRSTLSSPQFNQALNMFSTALRSGQLGPVVSQLEVGPEAVSAATQGNMEEFVNALQNASISQQENDSEPKQPEKRKKTEEKKKDDDEDMALD</sequence>